<dbReference type="Gene3D" id="3.40.50.300">
    <property type="entry name" value="P-loop containing nucleotide triphosphate hydrolases"/>
    <property type="match status" value="1"/>
</dbReference>
<feature type="binding site" evidence="9">
    <location>
        <begin position="282"/>
        <end position="285"/>
    </location>
    <ligand>
        <name>GTP</name>
        <dbReference type="ChEBI" id="CHEBI:37565"/>
    </ligand>
</feature>
<comment type="subcellular location">
    <subcellularLocation>
        <location evidence="9">Cytoplasm</location>
    </subcellularLocation>
</comment>
<keyword evidence="4 9" id="KW-0479">Metal-binding</keyword>
<organism evidence="13 14">
    <name type="scientific">Spiroplasma ixodetis</name>
    <dbReference type="NCBI Taxonomy" id="2141"/>
    <lineage>
        <taxon>Bacteria</taxon>
        <taxon>Bacillati</taxon>
        <taxon>Mycoplasmatota</taxon>
        <taxon>Mollicutes</taxon>
        <taxon>Entomoplasmatales</taxon>
        <taxon>Spiroplasmataceae</taxon>
        <taxon>Spiroplasma</taxon>
    </lineage>
</organism>
<keyword evidence="14" id="KW-1185">Reference proteome</keyword>
<dbReference type="Gene3D" id="2.70.210.12">
    <property type="entry name" value="GTP1/OBG domain"/>
    <property type="match status" value="1"/>
</dbReference>
<keyword evidence="7 9" id="KW-0460">Magnesium</keyword>
<dbReference type="InterPro" id="IPR006169">
    <property type="entry name" value="GTP1_OBG_dom"/>
</dbReference>
<dbReference type="Pfam" id="PF01018">
    <property type="entry name" value="GTP1_OBG"/>
    <property type="match status" value="1"/>
</dbReference>
<dbReference type="NCBIfam" id="TIGR03595">
    <property type="entry name" value="Obg_CgtA_exten"/>
    <property type="match status" value="1"/>
</dbReference>
<dbReference type="PANTHER" id="PTHR11702">
    <property type="entry name" value="DEVELOPMENTALLY REGULATED GTP-BINDING PROTEIN-RELATED"/>
    <property type="match status" value="1"/>
</dbReference>
<feature type="domain" description="OCT" evidence="11">
    <location>
        <begin position="346"/>
        <end position="427"/>
    </location>
</feature>
<dbReference type="PRINTS" id="PR00326">
    <property type="entry name" value="GTP1OBG"/>
</dbReference>
<evidence type="ECO:0000256" key="6">
    <source>
        <dbReference type="ARBA" id="ARBA00022801"/>
    </source>
</evidence>
<dbReference type="Pfam" id="PF09269">
    <property type="entry name" value="DUF1967"/>
    <property type="match status" value="1"/>
</dbReference>
<feature type="binding site" evidence="9">
    <location>
        <begin position="308"/>
        <end position="310"/>
    </location>
    <ligand>
        <name>GTP</name>
        <dbReference type="ChEBI" id="CHEBI:37565"/>
    </ligand>
</feature>
<dbReference type="InterPro" id="IPR015349">
    <property type="entry name" value="OCT_dom"/>
</dbReference>
<feature type="binding site" evidence="9">
    <location>
        <begin position="191"/>
        <end position="195"/>
    </location>
    <ligand>
        <name>GTP</name>
        <dbReference type="ChEBI" id="CHEBI:37565"/>
    </ligand>
</feature>
<dbReference type="EMBL" id="AP026933">
    <property type="protein sequence ID" value="BDT04844.1"/>
    <property type="molecule type" value="Genomic_DNA"/>
</dbReference>
<dbReference type="InterPro" id="IPR031167">
    <property type="entry name" value="G_OBG"/>
</dbReference>
<proteinExistence type="inferred from homology"/>
<dbReference type="NCBIfam" id="NF008956">
    <property type="entry name" value="PRK12299.1"/>
    <property type="match status" value="1"/>
</dbReference>
<gene>
    <name evidence="9 13" type="primary">obg</name>
    <name evidence="13" type="ORF">SHM_24900</name>
</gene>
<accession>A0ABM8BY89</accession>
<dbReference type="HAMAP" id="MF_01454">
    <property type="entry name" value="GTPase_Obg"/>
    <property type="match status" value="1"/>
</dbReference>
<feature type="domain" description="OBG-type G" evidence="10">
    <location>
        <begin position="160"/>
        <end position="327"/>
    </location>
</feature>
<evidence type="ECO:0000256" key="7">
    <source>
        <dbReference type="ARBA" id="ARBA00022842"/>
    </source>
</evidence>
<dbReference type="Gene3D" id="3.30.300.350">
    <property type="entry name" value="GTP-binding protein OBG, C-terminal domain"/>
    <property type="match status" value="1"/>
</dbReference>
<comment type="cofactor">
    <cofactor evidence="1 9">
        <name>Mg(2+)</name>
        <dbReference type="ChEBI" id="CHEBI:18420"/>
    </cofactor>
</comment>
<dbReference type="RefSeq" id="WP_281748491.1">
    <property type="nucleotide sequence ID" value="NZ_AP026933.1"/>
</dbReference>
<dbReference type="NCBIfam" id="TIGR00231">
    <property type="entry name" value="small_GTP"/>
    <property type="match status" value="1"/>
</dbReference>
<evidence type="ECO:0000259" key="11">
    <source>
        <dbReference type="PROSITE" id="PS51881"/>
    </source>
</evidence>
<evidence type="ECO:0000256" key="5">
    <source>
        <dbReference type="ARBA" id="ARBA00022741"/>
    </source>
</evidence>
<evidence type="ECO:0000256" key="8">
    <source>
        <dbReference type="ARBA" id="ARBA00023134"/>
    </source>
</evidence>
<evidence type="ECO:0000256" key="4">
    <source>
        <dbReference type="ARBA" id="ARBA00022723"/>
    </source>
</evidence>
<keyword evidence="6 9" id="KW-0378">Hydrolase</keyword>
<dbReference type="EC" id="3.6.5.-" evidence="9"/>
<comment type="similarity">
    <text evidence="2 9">Belongs to the TRAFAC class OBG-HflX-like GTPase superfamily. OBG GTPase family.</text>
</comment>
<dbReference type="PANTHER" id="PTHR11702:SF31">
    <property type="entry name" value="MITOCHONDRIAL RIBOSOME-ASSOCIATED GTPASE 2"/>
    <property type="match status" value="1"/>
</dbReference>
<evidence type="ECO:0000256" key="2">
    <source>
        <dbReference type="ARBA" id="ARBA00007699"/>
    </source>
</evidence>
<evidence type="ECO:0000313" key="14">
    <source>
        <dbReference type="Proteomes" id="UP001163387"/>
    </source>
</evidence>
<sequence length="428" mass="47314">MRFIDVTKLKVTAGKGGDGVVAFRRELYVAKGGPSGGDGGRGGNIIFIGDSGMNTLLDLRKNKEITAEDGKNGAPKNMHGRKGTNTYVKVPLGTIIRDNKTQNILGDIIKDKQEIIIAAGGLGGRGNARFASAINRVPKICEKGMPGQHFEIICELKLLANAGLVGLPNAGKSTLLGAISASTPAVADYPFTTLNPHLGVVRVDKNNNFVMADLPGLIAGASLGKGLGLQFLRHIERCQVLVHMIDISDKTQDHFLNYQLIMSELESYNKDLTKKPHLIVANKIDLPDAETNLEKLKEQIKLPIIAISAMKHISLDILIKDIAKAVEKEQLHQVNNDENNEEHILYEYINKEEVPQVFITKIASNQWTISGKTVEVIYQKNPLNNYHNILLFKIKLQDLGIYDELRKQGIKKGDHVKIFNYDMIWEEE</sequence>
<dbReference type="SUPFAM" id="SSF102741">
    <property type="entry name" value="Obg GTP-binding protein C-terminal domain"/>
    <property type="match status" value="1"/>
</dbReference>
<feature type="binding site" evidence="9">
    <location>
        <begin position="213"/>
        <end position="216"/>
    </location>
    <ligand>
        <name>GTP</name>
        <dbReference type="ChEBI" id="CHEBI:37565"/>
    </ligand>
</feature>
<dbReference type="InterPro" id="IPR036726">
    <property type="entry name" value="GTP1_OBG_dom_sf"/>
</dbReference>
<evidence type="ECO:0000256" key="1">
    <source>
        <dbReference type="ARBA" id="ARBA00001946"/>
    </source>
</evidence>
<dbReference type="InterPro" id="IPR006073">
    <property type="entry name" value="GTP-bd"/>
</dbReference>
<dbReference type="CDD" id="cd01898">
    <property type="entry name" value="Obg"/>
    <property type="match status" value="1"/>
</dbReference>
<evidence type="ECO:0000256" key="9">
    <source>
        <dbReference type="HAMAP-Rule" id="MF_01454"/>
    </source>
</evidence>
<dbReference type="NCBIfam" id="NF008955">
    <property type="entry name" value="PRK12297.1"/>
    <property type="match status" value="1"/>
</dbReference>
<evidence type="ECO:0000259" key="12">
    <source>
        <dbReference type="PROSITE" id="PS51883"/>
    </source>
</evidence>
<comment type="function">
    <text evidence="9">An essential GTPase which binds GTP, GDP and possibly (p)ppGpp with moderate affinity, with high nucleotide exchange rates and a fairly low GTP hydrolysis rate. Plays a role in control of the cell cycle, stress response, ribosome biogenesis and in those bacteria that undergo differentiation, in morphogenesis control.</text>
</comment>
<dbReference type="InterPro" id="IPR005225">
    <property type="entry name" value="Small_GTP-bd"/>
</dbReference>
<dbReference type="PROSITE" id="PS51710">
    <property type="entry name" value="G_OBG"/>
    <property type="match status" value="1"/>
</dbReference>
<evidence type="ECO:0000256" key="3">
    <source>
        <dbReference type="ARBA" id="ARBA00022490"/>
    </source>
</evidence>
<dbReference type="NCBIfam" id="TIGR02729">
    <property type="entry name" value="Obg_CgtA"/>
    <property type="match status" value="1"/>
</dbReference>
<dbReference type="InterPro" id="IPR036346">
    <property type="entry name" value="GTP-bd_prot_GTP1/OBG_C_sf"/>
</dbReference>
<dbReference type="PROSITE" id="PS51881">
    <property type="entry name" value="OCT"/>
    <property type="match status" value="1"/>
</dbReference>
<dbReference type="PIRSF" id="PIRSF002401">
    <property type="entry name" value="GTP_bd_Obg/CgtA"/>
    <property type="match status" value="1"/>
</dbReference>
<dbReference type="InterPro" id="IPR014100">
    <property type="entry name" value="GTP-bd_Obg/CgtA"/>
</dbReference>
<dbReference type="PROSITE" id="PS51883">
    <property type="entry name" value="OBG"/>
    <property type="match status" value="1"/>
</dbReference>
<evidence type="ECO:0000313" key="13">
    <source>
        <dbReference type="EMBL" id="BDT04844.1"/>
    </source>
</evidence>
<keyword evidence="5 9" id="KW-0547">Nucleotide-binding</keyword>
<keyword evidence="8 9" id="KW-0342">GTP-binding</keyword>
<dbReference type="Pfam" id="PF01926">
    <property type="entry name" value="MMR_HSR1"/>
    <property type="match status" value="1"/>
</dbReference>
<keyword evidence="3 9" id="KW-0963">Cytoplasm</keyword>
<evidence type="ECO:0000259" key="10">
    <source>
        <dbReference type="PROSITE" id="PS51710"/>
    </source>
</evidence>
<feature type="binding site" evidence="9">
    <location>
        <begin position="166"/>
        <end position="173"/>
    </location>
    <ligand>
        <name>GTP</name>
        <dbReference type="ChEBI" id="CHEBI:37565"/>
    </ligand>
</feature>
<dbReference type="InterPro" id="IPR027417">
    <property type="entry name" value="P-loop_NTPase"/>
</dbReference>
<feature type="domain" description="Obg" evidence="12">
    <location>
        <begin position="1"/>
        <end position="159"/>
    </location>
</feature>
<dbReference type="InterPro" id="IPR045086">
    <property type="entry name" value="OBG_GTPase"/>
</dbReference>
<feature type="binding site" evidence="9">
    <location>
        <position position="173"/>
    </location>
    <ligand>
        <name>Mg(2+)</name>
        <dbReference type="ChEBI" id="CHEBI:18420"/>
    </ligand>
</feature>
<dbReference type="Proteomes" id="UP001163387">
    <property type="component" value="Chromosome"/>
</dbReference>
<dbReference type="SUPFAM" id="SSF82051">
    <property type="entry name" value="Obg GTP-binding protein N-terminal domain"/>
    <property type="match status" value="1"/>
</dbReference>
<feature type="binding site" evidence="9">
    <location>
        <position position="193"/>
    </location>
    <ligand>
        <name>Mg(2+)</name>
        <dbReference type="ChEBI" id="CHEBI:18420"/>
    </ligand>
</feature>
<name>A0ABM8BY89_9MOLU</name>
<dbReference type="SUPFAM" id="SSF52540">
    <property type="entry name" value="P-loop containing nucleoside triphosphate hydrolases"/>
    <property type="match status" value="1"/>
</dbReference>
<comment type="subunit">
    <text evidence="9">Monomer.</text>
</comment>
<reference evidence="13 14" key="1">
    <citation type="journal article" date="2022" name="Front. Microbiol.">
        <title>Male-killing mechanisms vary between Spiroplasma species.</title>
        <authorList>
            <person name="Arai H."/>
            <person name="Inoue M."/>
            <person name="Kageyama D."/>
        </authorList>
    </citation>
    <scope>NUCLEOTIDE SEQUENCE [LARGE SCALE GENOMIC DNA]</scope>
    <source>
        <strain evidence="14">sHm</strain>
    </source>
</reference>
<protein>
    <recommendedName>
        <fullName evidence="9">GTPase Obg</fullName>
        <ecNumber evidence="9">3.6.5.-</ecNumber>
    </recommendedName>
    <alternativeName>
        <fullName evidence="9">GTP-binding protein Obg</fullName>
    </alternativeName>
</protein>